<evidence type="ECO:0000256" key="3">
    <source>
        <dbReference type="PROSITE-ProRule" id="PRU00176"/>
    </source>
</evidence>
<feature type="compositionally biased region" description="Basic and acidic residues" evidence="5">
    <location>
        <begin position="729"/>
        <end position="746"/>
    </location>
</feature>
<organism evidence="8 9">
    <name type="scientific">Neocucurbitaria cava</name>
    <dbReference type="NCBI Taxonomy" id="798079"/>
    <lineage>
        <taxon>Eukaryota</taxon>
        <taxon>Fungi</taxon>
        <taxon>Dikarya</taxon>
        <taxon>Ascomycota</taxon>
        <taxon>Pezizomycotina</taxon>
        <taxon>Dothideomycetes</taxon>
        <taxon>Pleosporomycetidae</taxon>
        <taxon>Pleosporales</taxon>
        <taxon>Pleosporineae</taxon>
        <taxon>Cucurbitariaceae</taxon>
        <taxon>Neocucurbitaria</taxon>
    </lineage>
</organism>
<dbReference type="GO" id="GO:0008270">
    <property type="term" value="F:zinc ion binding"/>
    <property type="evidence" value="ECO:0007669"/>
    <property type="project" value="UniProtKB-KW"/>
</dbReference>
<evidence type="ECO:0000256" key="5">
    <source>
        <dbReference type="SAM" id="MobiDB-lite"/>
    </source>
</evidence>
<feature type="domain" description="RRM" evidence="6">
    <location>
        <begin position="357"/>
        <end position="429"/>
    </location>
</feature>
<dbReference type="EMBL" id="JAPEUY010000017">
    <property type="protein sequence ID" value="KAJ4364519.1"/>
    <property type="molecule type" value="Genomic_DNA"/>
</dbReference>
<feature type="domain" description="C3H1-type" evidence="7">
    <location>
        <begin position="268"/>
        <end position="296"/>
    </location>
</feature>
<dbReference type="GO" id="GO:0003723">
    <property type="term" value="F:RNA binding"/>
    <property type="evidence" value="ECO:0007669"/>
    <property type="project" value="UniProtKB-UniRule"/>
</dbReference>
<dbReference type="PROSITE" id="PS50102">
    <property type="entry name" value="RRM"/>
    <property type="match status" value="1"/>
</dbReference>
<feature type="compositionally biased region" description="Acidic residues" evidence="5">
    <location>
        <begin position="748"/>
        <end position="762"/>
    </location>
</feature>
<feature type="compositionally biased region" description="Acidic residues" evidence="5">
    <location>
        <begin position="712"/>
        <end position="722"/>
    </location>
</feature>
<feature type="region of interest" description="Disordered" evidence="5">
    <location>
        <begin position="432"/>
        <end position="453"/>
    </location>
</feature>
<evidence type="ECO:0000256" key="2">
    <source>
        <dbReference type="ARBA" id="ARBA00043866"/>
    </source>
</evidence>
<dbReference type="AlphaFoldDB" id="A0A9W8Y191"/>
<gene>
    <name evidence="8" type="ORF">N0V83_009114</name>
</gene>
<dbReference type="InterPro" id="IPR002483">
    <property type="entry name" value="PWI_dom"/>
</dbReference>
<dbReference type="InterPro" id="IPR012677">
    <property type="entry name" value="Nucleotide-bd_a/b_plait_sf"/>
</dbReference>
<dbReference type="Gene3D" id="3.30.70.330">
    <property type="match status" value="1"/>
</dbReference>
<dbReference type="Pfam" id="PF01480">
    <property type="entry name" value="PWI"/>
    <property type="match status" value="1"/>
</dbReference>
<feature type="region of interest" description="Disordered" evidence="5">
    <location>
        <begin position="570"/>
        <end position="595"/>
    </location>
</feature>
<feature type="zinc finger region" description="C3H1-type" evidence="4">
    <location>
        <begin position="268"/>
        <end position="296"/>
    </location>
</feature>
<proteinExistence type="predicted"/>
<evidence type="ECO:0000313" key="8">
    <source>
        <dbReference type="EMBL" id="KAJ4364519.1"/>
    </source>
</evidence>
<name>A0A9W8Y191_9PLEO</name>
<evidence type="ECO:0000259" key="7">
    <source>
        <dbReference type="PROSITE" id="PS50103"/>
    </source>
</evidence>
<keyword evidence="9" id="KW-1185">Reference proteome</keyword>
<protein>
    <submittedName>
        <fullName evidence="8">Uncharacterized protein</fullName>
    </submittedName>
</protein>
<feature type="compositionally biased region" description="Basic and acidic residues" evidence="5">
    <location>
        <begin position="160"/>
        <end position="184"/>
    </location>
</feature>
<dbReference type="Proteomes" id="UP001140560">
    <property type="component" value="Unassembled WGS sequence"/>
</dbReference>
<keyword evidence="1 3" id="KW-0694">RNA-binding</keyword>
<feature type="compositionally biased region" description="Low complexity" evidence="5">
    <location>
        <begin position="80"/>
        <end position="96"/>
    </location>
</feature>
<dbReference type="InterPro" id="IPR000571">
    <property type="entry name" value="Znf_CCCH"/>
</dbReference>
<dbReference type="Pfam" id="PF00076">
    <property type="entry name" value="RRM_1"/>
    <property type="match status" value="1"/>
</dbReference>
<feature type="region of interest" description="Disordered" evidence="5">
    <location>
        <begin position="80"/>
        <end position="195"/>
    </location>
</feature>
<dbReference type="SUPFAM" id="SSF54928">
    <property type="entry name" value="RNA-binding domain, RBD"/>
    <property type="match status" value="1"/>
</dbReference>
<dbReference type="PANTHER" id="PTHR14398">
    <property type="entry name" value="RNA RECOGNITION RRM/RNP DOMAIN"/>
    <property type="match status" value="1"/>
</dbReference>
<dbReference type="GO" id="GO:0005634">
    <property type="term" value="C:nucleus"/>
    <property type="evidence" value="ECO:0007669"/>
    <property type="project" value="TreeGrafter"/>
</dbReference>
<dbReference type="InterPro" id="IPR035979">
    <property type="entry name" value="RBD_domain_sf"/>
</dbReference>
<keyword evidence="4" id="KW-0862">Zinc</keyword>
<feature type="compositionally biased region" description="Basic residues" evidence="5">
    <location>
        <begin position="576"/>
        <end position="586"/>
    </location>
</feature>
<feature type="region of interest" description="Disordered" evidence="5">
    <location>
        <begin position="306"/>
        <end position="349"/>
    </location>
</feature>
<dbReference type="OrthoDB" id="443401at2759"/>
<comment type="caution">
    <text evidence="8">The sequence shown here is derived from an EMBL/GenBank/DDBJ whole genome shotgun (WGS) entry which is preliminary data.</text>
</comment>
<keyword evidence="4" id="KW-0479">Metal-binding</keyword>
<dbReference type="PROSITE" id="PS50103">
    <property type="entry name" value="ZF_C3H1"/>
    <property type="match status" value="1"/>
</dbReference>
<feature type="compositionally biased region" description="Low complexity" evidence="5">
    <location>
        <begin position="687"/>
        <end position="697"/>
    </location>
</feature>
<dbReference type="Gene3D" id="1.20.1390.10">
    <property type="entry name" value="PWI domain"/>
    <property type="match status" value="1"/>
</dbReference>
<keyword evidence="4" id="KW-0863">Zinc-finger</keyword>
<dbReference type="CDD" id="cd12257">
    <property type="entry name" value="RRM1_RBM26_like"/>
    <property type="match status" value="1"/>
</dbReference>
<dbReference type="InterPro" id="IPR045137">
    <property type="entry name" value="RBM26/27"/>
</dbReference>
<feature type="compositionally biased region" description="Acidic residues" evidence="5">
    <location>
        <begin position="438"/>
        <end position="453"/>
    </location>
</feature>
<evidence type="ECO:0000313" key="9">
    <source>
        <dbReference type="Proteomes" id="UP001140560"/>
    </source>
</evidence>
<evidence type="ECO:0000259" key="6">
    <source>
        <dbReference type="PROSITE" id="PS50102"/>
    </source>
</evidence>
<dbReference type="PANTHER" id="PTHR14398:SF0">
    <property type="entry name" value="ZINC FINGER PROTEIN SWM"/>
    <property type="match status" value="1"/>
</dbReference>
<accession>A0A9W8Y191</accession>
<feature type="region of interest" description="Disordered" evidence="5">
    <location>
        <begin position="683"/>
        <end position="762"/>
    </location>
</feature>
<dbReference type="InterPro" id="IPR000504">
    <property type="entry name" value="RRM_dom"/>
</dbReference>
<reference evidence="8" key="1">
    <citation type="submission" date="2022-10" db="EMBL/GenBank/DDBJ databases">
        <title>Tapping the CABI collections for fungal endophytes: first genome assemblies for Collariella, Neodidymelliopsis, Ascochyta clinopodiicola, Didymella pomorum, Didymosphaeria variabile, Neocosmospora piperis and Neocucurbitaria cava.</title>
        <authorList>
            <person name="Hill R."/>
        </authorList>
    </citation>
    <scope>NUCLEOTIDE SEQUENCE</scope>
    <source>
        <strain evidence="8">IMI 356814</strain>
    </source>
</reference>
<evidence type="ECO:0000256" key="1">
    <source>
        <dbReference type="ARBA" id="ARBA00022884"/>
    </source>
</evidence>
<comment type="function">
    <text evidence="2">May be involved in the turnover of nuclear polyadenylated (pA+) RNA.</text>
</comment>
<evidence type="ECO:0000256" key="4">
    <source>
        <dbReference type="PROSITE-ProRule" id="PRU00723"/>
    </source>
</evidence>
<sequence>MLLPEKDQDAFKRWILPKLETISDADAEVLADYVIALVLVNDSEANIKRNCLESLSDFLRDDTKSFVEVVLRAIKNKSYARAGATATGTSTPQTAPIPSIVGTSNSEYEPHVLRPNTPPPGAPKGPATTRATSALHRLHDRPIGPSHSRDTQQSRKRKQVEHETSAAQEAHDPHYGHTGGERPLKQTARRGGRNALGEGRASQHVFPGLIAMPDLSNPSLPSPPPGDLPFDPANPMAFFMMMAAMNSGLPVMMPSSFPAPQGNAPNQQPQQLRCVDYYTKGICILGSFCPYEHVNAISMPADKVPEHNPEHASQVLSPNSGADGLTTHRGQGRSAIHPSHPRTHFTANDSLPDLSNTTLYVVGIPQDNFSEEDVRDFFSQFGTILEIRLQKYTRRAVIKFEDHDAAERACSSPKAVFDNRFVKVYWYLPPNPSPNTLDDGETTSAAEEEEEKIDFEEVAKRQAVAQKAFEERRAKEEEIAAMEEDIKKQLKEKVEGARKIKDHIRAVVGDRFERDFTPRLGNLQDAAEDLFTQFDGTEAFSGRGRGRGAFPGNWRGRGYAASPRRGRVFASFRGGSRGRSRGRGSRGHPLGNRVQSSVKRLDNRPRRIVVAAIEAESSRDEALRQYLLNVHDCASIERHPEQKDALILTFKERYQAEMFIDDSYDIPGVGVLDLAWVPNDAFGGIKSTEGSSNTTATGNGGRNGHFEAGSSGDDDDDDDDDDKSSTTIGEHDDNAGGTDTEDHTADMADADMDVADDIDQWL</sequence>
<dbReference type="SMART" id="SM00360">
    <property type="entry name" value="RRM"/>
    <property type="match status" value="1"/>
</dbReference>